<reference evidence="1 2" key="1">
    <citation type="submission" date="2023-01" db="EMBL/GenBank/DDBJ databases">
        <title>Analysis of 21 Apiospora genomes using comparative genomics revels a genus with tremendous synthesis potential of carbohydrate active enzymes and secondary metabolites.</title>
        <authorList>
            <person name="Sorensen T."/>
        </authorList>
    </citation>
    <scope>NUCLEOTIDE SEQUENCE [LARGE SCALE GENOMIC DNA]</scope>
    <source>
        <strain evidence="1 2">CBS 24483</strain>
    </source>
</reference>
<sequence>MSTLPYPFLRISLHAFSKLFTAKASGTVTIVTHMDTSQLGNIQMDEMNNHTQALRKEFENAYELVTTEMQQGTSLGDIEFMEPAVDTSSLRGPFAALGNPDLRNLADS</sequence>
<accession>A0ABR1Q6I1</accession>
<keyword evidence="2" id="KW-1185">Reference proteome</keyword>
<dbReference type="RefSeq" id="XP_066697187.1">
    <property type="nucleotide sequence ID" value="XM_066847696.1"/>
</dbReference>
<evidence type="ECO:0000313" key="2">
    <source>
        <dbReference type="Proteomes" id="UP001391051"/>
    </source>
</evidence>
<dbReference type="EMBL" id="JAQQWE010000007">
    <property type="protein sequence ID" value="KAK7947153.1"/>
    <property type="molecule type" value="Genomic_DNA"/>
</dbReference>
<organism evidence="1 2">
    <name type="scientific">Apiospora aurea</name>
    <dbReference type="NCBI Taxonomy" id="335848"/>
    <lineage>
        <taxon>Eukaryota</taxon>
        <taxon>Fungi</taxon>
        <taxon>Dikarya</taxon>
        <taxon>Ascomycota</taxon>
        <taxon>Pezizomycotina</taxon>
        <taxon>Sordariomycetes</taxon>
        <taxon>Xylariomycetidae</taxon>
        <taxon>Amphisphaeriales</taxon>
        <taxon>Apiosporaceae</taxon>
        <taxon>Apiospora</taxon>
    </lineage>
</organism>
<evidence type="ECO:0000313" key="1">
    <source>
        <dbReference type="EMBL" id="KAK7947153.1"/>
    </source>
</evidence>
<dbReference type="Proteomes" id="UP001391051">
    <property type="component" value="Unassembled WGS sequence"/>
</dbReference>
<dbReference type="GeneID" id="92080758"/>
<proteinExistence type="predicted"/>
<comment type="caution">
    <text evidence="1">The sequence shown here is derived from an EMBL/GenBank/DDBJ whole genome shotgun (WGS) entry which is preliminary data.</text>
</comment>
<name>A0ABR1Q6I1_9PEZI</name>
<protein>
    <submittedName>
        <fullName evidence="1">Uncharacterized protein</fullName>
    </submittedName>
</protein>
<gene>
    <name evidence="1" type="ORF">PG986_011474</name>
</gene>